<proteinExistence type="inferred from homology"/>
<keyword evidence="8" id="KW-0812">Transmembrane</keyword>
<dbReference type="CDD" id="cd08662">
    <property type="entry name" value="M13"/>
    <property type="match status" value="1"/>
</dbReference>
<feature type="domain" description="Peptidase M13 N-terminal" evidence="10">
    <location>
        <begin position="87"/>
        <end position="463"/>
    </location>
</feature>
<dbReference type="Pfam" id="PF05649">
    <property type="entry name" value="Peptidase_M13_N"/>
    <property type="match status" value="1"/>
</dbReference>
<feature type="domain" description="Peptidase M13 C-terminal" evidence="9">
    <location>
        <begin position="517"/>
        <end position="742"/>
    </location>
</feature>
<evidence type="ECO:0000256" key="1">
    <source>
        <dbReference type="ARBA" id="ARBA00001947"/>
    </source>
</evidence>
<name>A0AAV0TYM6_9STRA</name>
<keyword evidence="5" id="KW-0378">Hydrolase</keyword>
<dbReference type="Gene3D" id="1.10.1380.10">
    <property type="entry name" value="Neutral endopeptidase , domain2"/>
    <property type="match status" value="1"/>
</dbReference>
<evidence type="ECO:0000259" key="10">
    <source>
        <dbReference type="Pfam" id="PF05649"/>
    </source>
</evidence>
<evidence type="ECO:0000256" key="2">
    <source>
        <dbReference type="ARBA" id="ARBA00007357"/>
    </source>
</evidence>
<evidence type="ECO:0000256" key="4">
    <source>
        <dbReference type="ARBA" id="ARBA00022723"/>
    </source>
</evidence>
<keyword evidence="8" id="KW-0472">Membrane</keyword>
<keyword evidence="7" id="KW-0482">Metalloprotease</keyword>
<dbReference type="PANTHER" id="PTHR11733:SF167">
    <property type="entry name" value="FI17812P1-RELATED"/>
    <property type="match status" value="1"/>
</dbReference>
<evidence type="ECO:0000256" key="8">
    <source>
        <dbReference type="SAM" id="Phobius"/>
    </source>
</evidence>
<accession>A0AAV0TYM6</accession>
<comment type="similarity">
    <text evidence="2">Belongs to the peptidase M13 family.</text>
</comment>
<evidence type="ECO:0000256" key="5">
    <source>
        <dbReference type="ARBA" id="ARBA00022801"/>
    </source>
</evidence>
<dbReference type="InterPro" id="IPR024079">
    <property type="entry name" value="MetalloPept_cat_dom_sf"/>
</dbReference>
<evidence type="ECO:0000259" key="9">
    <source>
        <dbReference type="Pfam" id="PF01431"/>
    </source>
</evidence>
<dbReference type="InterPro" id="IPR042089">
    <property type="entry name" value="Peptidase_M13_dom_2"/>
</dbReference>
<dbReference type="GO" id="GO:0004222">
    <property type="term" value="F:metalloendopeptidase activity"/>
    <property type="evidence" value="ECO:0007669"/>
    <property type="project" value="InterPro"/>
</dbReference>
<reference evidence="11" key="1">
    <citation type="submission" date="2022-12" db="EMBL/GenBank/DDBJ databases">
        <authorList>
            <person name="Webb A."/>
        </authorList>
    </citation>
    <scope>NUCLEOTIDE SEQUENCE</scope>
    <source>
        <strain evidence="11">Pf2</strain>
    </source>
</reference>
<dbReference type="InterPro" id="IPR008753">
    <property type="entry name" value="Peptidase_M13_N"/>
</dbReference>
<comment type="cofactor">
    <cofactor evidence="1">
        <name>Zn(2+)</name>
        <dbReference type="ChEBI" id="CHEBI:29105"/>
    </cofactor>
</comment>
<dbReference type="PRINTS" id="PR00786">
    <property type="entry name" value="NEPRILYSIN"/>
</dbReference>
<dbReference type="AlphaFoldDB" id="A0AAV0TYM6"/>
<dbReference type="PROSITE" id="PS51885">
    <property type="entry name" value="NEPRILYSIN"/>
    <property type="match status" value="1"/>
</dbReference>
<evidence type="ECO:0000313" key="12">
    <source>
        <dbReference type="Proteomes" id="UP001159659"/>
    </source>
</evidence>
<evidence type="ECO:0000256" key="3">
    <source>
        <dbReference type="ARBA" id="ARBA00022670"/>
    </source>
</evidence>
<dbReference type="Gene3D" id="3.40.390.10">
    <property type="entry name" value="Collagenase (Catalytic Domain)"/>
    <property type="match status" value="1"/>
</dbReference>
<evidence type="ECO:0000256" key="6">
    <source>
        <dbReference type="ARBA" id="ARBA00022833"/>
    </source>
</evidence>
<organism evidence="11 12">
    <name type="scientific">Peronospora farinosa</name>
    <dbReference type="NCBI Taxonomy" id="134698"/>
    <lineage>
        <taxon>Eukaryota</taxon>
        <taxon>Sar</taxon>
        <taxon>Stramenopiles</taxon>
        <taxon>Oomycota</taxon>
        <taxon>Peronosporomycetes</taxon>
        <taxon>Peronosporales</taxon>
        <taxon>Peronosporaceae</taxon>
        <taxon>Peronospora</taxon>
    </lineage>
</organism>
<dbReference type="SUPFAM" id="SSF55486">
    <property type="entry name" value="Metalloproteases ('zincins'), catalytic domain"/>
    <property type="match status" value="1"/>
</dbReference>
<protein>
    <recommendedName>
        <fullName evidence="13">Endothelin-converting enzyme 1</fullName>
    </recommendedName>
</protein>
<comment type="caution">
    <text evidence="11">The sequence shown here is derived from an EMBL/GenBank/DDBJ whole genome shotgun (WGS) entry which is preliminary data.</text>
</comment>
<evidence type="ECO:0000256" key="7">
    <source>
        <dbReference type="ARBA" id="ARBA00023049"/>
    </source>
</evidence>
<gene>
    <name evidence="11" type="ORF">PFR002_LOCUS5811</name>
</gene>
<dbReference type="GO" id="GO:0005886">
    <property type="term" value="C:plasma membrane"/>
    <property type="evidence" value="ECO:0007669"/>
    <property type="project" value="TreeGrafter"/>
</dbReference>
<keyword evidence="4" id="KW-0479">Metal-binding</keyword>
<evidence type="ECO:0000313" key="11">
    <source>
        <dbReference type="EMBL" id="CAI5728480.1"/>
    </source>
</evidence>
<keyword evidence="8" id="KW-1133">Transmembrane helix</keyword>
<feature type="transmembrane region" description="Helical" evidence="8">
    <location>
        <begin position="29"/>
        <end position="49"/>
    </location>
</feature>
<dbReference type="InterPro" id="IPR000718">
    <property type="entry name" value="Peptidase_M13"/>
</dbReference>
<dbReference type="Proteomes" id="UP001159659">
    <property type="component" value="Unassembled WGS sequence"/>
</dbReference>
<keyword evidence="6" id="KW-0862">Zinc</keyword>
<dbReference type="Pfam" id="PF01431">
    <property type="entry name" value="Peptidase_M13"/>
    <property type="match status" value="1"/>
</dbReference>
<keyword evidence="3" id="KW-0645">Protease</keyword>
<dbReference type="PANTHER" id="PTHR11733">
    <property type="entry name" value="ZINC METALLOPROTEASE FAMILY M13 NEPRILYSIN-RELATED"/>
    <property type="match status" value="1"/>
</dbReference>
<dbReference type="InterPro" id="IPR018497">
    <property type="entry name" value="Peptidase_M13_C"/>
</dbReference>
<dbReference type="GO" id="GO:0016485">
    <property type="term" value="P:protein processing"/>
    <property type="evidence" value="ECO:0007669"/>
    <property type="project" value="TreeGrafter"/>
</dbReference>
<dbReference type="GO" id="GO:0046872">
    <property type="term" value="F:metal ion binding"/>
    <property type="evidence" value="ECO:0007669"/>
    <property type="project" value="UniProtKB-KW"/>
</dbReference>
<evidence type="ECO:0008006" key="13">
    <source>
        <dbReference type="Google" id="ProtNLM"/>
    </source>
</evidence>
<sequence length="743" mass="82985">MKEEQLLVNHEDESLGYASSSPQLVQNPVVAWAVRGLGLLLFFVVVLVVQGSPLQAPRVTRLATEATTWVEMLPTDVVSHMDRNVDPCDDLYTFSCGSWLKNMKIPEDESSVSLIMDKLNDENEKVLKHVMQQGWPLVGELYDSCMSFNNTSSTTADDASLKVLSPVLEQIAATKNKRKLFRLAGVLFKTGTSFVTRLNIDADARETTVNALYVSQNGLSLPDLPYYMDRKKFDSISDAFHAYVVKLFMLAGWGSRAAASQASTVIGFEQMLAPLFVPIDDPVATYNRMSVAQAADRYPLVFSEFLKGAGILRNLTDQNADVIVQTPEFFKHVEQLVTGDSVTLETLKAVLMYQFISAKAEYLSEPFIQAKFSFFDRIISGQKKRSPRWKVCLHHVTESFPDLVGKHFAHLRFDKTSRQLASKLVAQVQASMQNNLKQMDWLDGPTRQAAVDKLDKMTNLIGYSTVSEHFPYKLRGDALLADNMRIIVEHLFYRSVEQIGGSVNRNEWIETGAEAGAYYNPQMNQIVLPAGILQSPFFASEHHPARNFASTGHTIGHELIHGFDASGRYYDGDGSLQNWWSNDTANKFLQRADCLVKQYNSFAATSDADQDKVLGYVDGSFTLNENIADNGGLKLSFNAYQTYMNKQARELSKVSEAEVTKLTSSMSQVLPADVADKLFFISFAQSFCDKTSDAMTIQRLVADSHSPARLRINGAARNSRDFARVFSCPTSSPMNPKTKCQLW</sequence>
<dbReference type="EMBL" id="CANTFK010000807">
    <property type="protein sequence ID" value="CAI5728480.1"/>
    <property type="molecule type" value="Genomic_DNA"/>
</dbReference>